<comment type="caution">
    <text evidence="2">The sequence shown here is derived from an EMBL/GenBank/DDBJ whole genome shotgun (WGS) entry which is preliminary data.</text>
</comment>
<keyword evidence="1" id="KW-1133">Transmembrane helix</keyword>
<keyword evidence="1" id="KW-0472">Membrane</keyword>
<keyword evidence="1" id="KW-0812">Transmembrane</keyword>
<protein>
    <submittedName>
        <fullName evidence="2">Uncharacterized protein</fullName>
    </submittedName>
</protein>
<reference evidence="2 3" key="1">
    <citation type="journal article" date="2020" name="ISME J.">
        <title>Uncovering the hidden diversity of litter-decomposition mechanisms in mushroom-forming fungi.</title>
        <authorList>
            <person name="Floudas D."/>
            <person name="Bentzer J."/>
            <person name="Ahren D."/>
            <person name="Johansson T."/>
            <person name="Persson P."/>
            <person name="Tunlid A."/>
        </authorList>
    </citation>
    <scope>NUCLEOTIDE SEQUENCE [LARGE SCALE GENOMIC DNA]</scope>
    <source>
        <strain evidence="2 3">CBS 406.79</strain>
    </source>
</reference>
<accession>A0A8H5H306</accession>
<dbReference type="AlphaFoldDB" id="A0A8H5H306"/>
<evidence type="ECO:0000313" key="3">
    <source>
        <dbReference type="Proteomes" id="UP000518752"/>
    </source>
</evidence>
<dbReference type="EMBL" id="JAACJN010000094">
    <property type="protein sequence ID" value="KAF5375808.1"/>
    <property type="molecule type" value="Genomic_DNA"/>
</dbReference>
<keyword evidence="3" id="KW-1185">Reference proteome</keyword>
<sequence>MISKSSLSDRKPKHLTYMCVFIANNVMIINGNHGNCDTHLASASNFHSRNQIESPADLMKSKVCGLRHLYKLDLLSLLNIQWEMCSSFGAIAGVDIVITVAMIVLLHRSMTGIKRAVDKASNRMQWKAVKHYNI</sequence>
<evidence type="ECO:0000256" key="1">
    <source>
        <dbReference type="SAM" id="Phobius"/>
    </source>
</evidence>
<proteinExistence type="predicted"/>
<feature type="transmembrane region" description="Helical" evidence="1">
    <location>
        <begin position="87"/>
        <end position="106"/>
    </location>
</feature>
<gene>
    <name evidence="2" type="ORF">D9757_011191</name>
</gene>
<organism evidence="2 3">
    <name type="scientific">Collybiopsis confluens</name>
    <dbReference type="NCBI Taxonomy" id="2823264"/>
    <lineage>
        <taxon>Eukaryota</taxon>
        <taxon>Fungi</taxon>
        <taxon>Dikarya</taxon>
        <taxon>Basidiomycota</taxon>
        <taxon>Agaricomycotina</taxon>
        <taxon>Agaricomycetes</taxon>
        <taxon>Agaricomycetidae</taxon>
        <taxon>Agaricales</taxon>
        <taxon>Marasmiineae</taxon>
        <taxon>Omphalotaceae</taxon>
        <taxon>Collybiopsis</taxon>
    </lineage>
</organism>
<evidence type="ECO:0000313" key="2">
    <source>
        <dbReference type="EMBL" id="KAF5375808.1"/>
    </source>
</evidence>
<name>A0A8H5H306_9AGAR</name>
<dbReference type="Proteomes" id="UP000518752">
    <property type="component" value="Unassembled WGS sequence"/>
</dbReference>